<evidence type="ECO:0000313" key="3">
    <source>
        <dbReference type="Proteomes" id="UP000249794"/>
    </source>
</evidence>
<reference evidence="3" key="1">
    <citation type="submission" date="2018-04" db="EMBL/GenBank/DDBJ databases">
        <authorList>
            <person name="Cornet L."/>
        </authorList>
    </citation>
    <scope>NUCLEOTIDE SEQUENCE [LARGE SCALE GENOMIC DNA]</scope>
</reference>
<reference evidence="2 3" key="2">
    <citation type="submission" date="2018-06" db="EMBL/GenBank/DDBJ databases">
        <title>Metagenomic assembly of (sub)arctic Cyanobacteria and their associated microbiome from non-axenic cultures.</title>
        <authorList>
            <person name="Baurain D."/>
        </authorList>
    </citation>
    <scope>NUCLEOTIDE SEQUENCE [LARGE SCALE GENOMIC DNA]</scope>
    <source>
        <strain evidence="2">ULC027bin1</strain>
    </source>
</reference>
<evidence type="ECO:0000256" key="1">
    <source>
        <dbReference type="SAM" id="SignalP"/>
    </source>
</evidence>
<feature type="chain" id="PRO_5016002461" description="PEP-CTERM sorting domain-containing protein" evidence="1">
    <location>
        <begin position="29"/>
        <end position="196"/>
    </location>
</feature>
<feature type="signal peptide" evidence="1">
    <location>
        <begin position="1"/>
        <end position="28"/>
    </location>
</feature>
<dbReference type="Proteomes" id="UP000249794">
    <property type="component" value="Unassembled WGS sequence"/>
</dbReference>
<evidence type="ECO:0000313" key="2">
    <source>
        <dbReference type="EMBL" id="PZO58640.1"/>
    </source>
</evidence>
<dbReference type="AlphaFoldDB" id="A0A2W4XMF4"/>
<organism evidence="2 3">
    <name type="scientific">Phormidesmis priestleyi</name>
    <dbReference type="NCBI Taxonomy" id="268141"/>
    <lineage>
        <taxon>Bacteria</taxon>
        <taxon>Bacillati</taxon>
        <taxon>Cyanobacteriota</taxon>
        <taxon>Cyanophyceae</taxon>
        <taxon>Leptolyngbyales</taxon>
        <taxon>Leptolyngbyaceae</taxon>
        <taxon>Phormidesmis</taxon>
    </lineage>
</organism>
<protein>
    <recommendedName>
        <fullName evidence="4">PEP-CTERM sorting domain-containing protein</fullName>
    </recommendedName>
</protein>
<evidence type="ECO:0008006" key="4">
    <source>
        <dbReference type="Google" id="ProtNLM"/>
    </source>
</evidence>
<keyword evidence="1" id="KW-0732">Signal</keyword>
<comment type="caution">
    <text evidence="2">The sequence shown here is derived from an EMBL/GenBank/DDBJ whole genome shotgun (WGS) entry which is preliminary data.</text>
</comment>
<proteinExistence type="predicted"/>
<dbReference type="EMBL" id="QBMP01000030">
    <property type="protein sequence ID" value="PZO58640.1"/>
    <property type="molecule type" value="Genomic_DNA"/>
</dbReference>
<gene>
    <name evidence="2" type="ORF">DCF15_04785</name>
</gene>
<name>A0A2W4XMF4_9CYAN</name>
<sequence>MHIKQLALIALATTAATLAPSAFDAAQAATLGTGTTCAKATFAYMDCAGAFAGNDKGAQGTALTNLNTLFGSGWSLRGDSEVGGIVSFLSGGTSTTSGVAKTSLTGPGAIAVKAGNSYSLYTVNNLATFNWNTLGVTPVGKKGNTPNLSHISVYARAVNPPTTPRHIPEPGMLLGLVAIAGAGVRLKQKGDSSPAA</sequence>
<accession>A0A2W4XMF4</accession>